<name>A0ABP8Z6U4_9ACTN</name>
<accession>A0ABP8Z6U4</accession>
<dbReference type="EMBL" id="BAABKN010000023">
    <property type="protein sequence ID" value="GAA4748230.1"/>
    <property type="molecule type" value="Genomic_DNA"/>
</dbReference>
<protein>
    <submittedName>
        <fullName evidence="2">CHAT domain-containing protein</fullName>
    </submittedName>
</protein>
<dbReference type="Proteomes" id="UP001499882">
    <property type="component" value="Unassembled WGS sequence"/>
</dbReference>
<comment type="caution">
    <text evidence="2">The sequence shown here is derived from an EMBL/GenBank/DDBJ whole genome shotgun (WGS) entry which is preliminary data.</text>
</comment>
<dbReference type="SMART" id="SM00028">
    <property type="entry name" value="TPR"/>
    <property type="match status" value="3"/>
</dbReference>
<dbReference type="Pfam" id="PF12770">
    <property type="entry name" value="CHAT"/>
    <property type="match status" value="1"/>
</dbReference>
<feature type="domain" description="CHAT" evidence="1">
    <location>
        <begin position="582"/>
        <end position="805"/>
    </location>
</feature>
<evidence type="ECO:0000313" key="3">
    <source>
        <dbReference type="Proteomes" id="UP001499882"/>
    </source>
</evidence>
<dbReference type="Gene3D" id="1.25.40.10">
    <property type="entry name" value="Tetratricopeptide repeat domain"/>
    <property type="match status" value="1"/>
</dbReference>
<sequence>MTSPQDLHSRGVHAAYRGRPGEARRLLELAREGAAREGSAGSDLGAMIAASLAYVLSETGEHTAAMQLCEEVLSADSVAERTRGILFAQLGLIRMLRGDTSLAMDMFGEALTRLDEPDRIARVHLNRGNVHLQRRRLAAASADFELSYEAFGEARDEYGAAKALHNAGYTRFLAGDLVAALRDLAAAYPTIAAEGPVMTAMVEQDRAEVLMAAGLHEQGAVALAAAAEAYGRRRLYQRRGEAELALARSLVLRDAERSRAAARDAMRRFRRTGAAAWQVRADATLLSAEIEAGGTAPRLARRGEVLAGELALQGLRWEAALARIDVARVRIRRGDLQQAGADLRAVGSVRRAPIGVRLLDRDARAELAAASGRRSDALKHLRAGLSDLHTWQSSFGSLDLQTGVAGHGTRLGVRGLALAVESRRPAVLFEWSERARMLASRVQPVRAPADPELIADLTELREMAAAREAGRRTSPEREAELRQQVRERAWQHQGSGEVSDPVTLDELRAAVDRDAALVAYVVTADAVVALVVTSHGTTWVDLGHRDELDALLGGLLPDLDIAATDLPDAMGTFVRAELAQRLDTIADLLVAPLLEAVGERRVVLTPSGVLSGVPWTLLPGYVGRPVTLAQSATAWLARRTTPLRTATAGFVAGPRVARAEDEVVAAAKEWKSARVLLSSDATAAAVSELAESVDVLHVAAHGRHSAENAMFAGLQLVDGPWFGYDIDRLRRVPDVVLLSACEVGRSTVRWGEELIGMTTAWLHAGARCVIASPAAINDQAAYGVLVAVHERLAAGLDPAAALAESVPAVSAESPPVPLVCFG</sequence>
<dbReference type="InterPro" id="IPR019734">
    <property type="entry name" value="TPR_rpt"/>
</dbReference>
<reference evidence="3" key="1">
    <citation type="journal article" date="2019" name="Int. J. Syst. Evol. Microbiol.">
        <title>The Global Catalogue of Microorganisms (GCM) 10K type strain sequencing project: providing services to taxonomists for standard genome sequencing and annotation.</title>
        <authorList>
            <consortium name="The Broad Institute Genomics Platform"/>
            <consortium name="The Broad Institute Genome Sequencing Center for Infectious Disease"/>
            <person name="Wu L."/>
            <person name="Ma J."/>
        </authorList>
    </citation>
    <scope>NUCLEOTIDE SEQUENCE [LARGE SCALE GENOMIC DNA]</scope>
    <source>
        <strain evidence="3">JCM 18532</strain>
    </source>
</reference>
<keyword evidence="3" id="KW-1185">Reference proteome</keyword>
<organism evidence="2 3">
    <name type="scientific">Nocardioides endophyticus</name>
    <dbReference type="NCBI Taxonomy" id="1353775"/>
    <lineage>
        <taxon>Bacteria</taxon>
        <taxon>Bacillati</taxon>
        <taxon>Actinomycetota</taxon>
        <taxon>Actinomycetes</taxon>
        <taxon>Propionibacteriales</taxon>
        <taxon>Nocardioidaceae</taxon>
        <taxon>Nocardioides</taxon>
    </lineage>
</organism>
<dbReference type="InterPro" id="IPR011990">
    <property type="entry name" value="TPR-like_helical_dom_sf"/>
</dbReference>
<evidence type="ECO:0000259" key="1">
    <source>
        <dbReference type="Pfam" id="PF12770"/>
    </source>
</evidence>
<gene>
    <name evidence="2" type="ORF">GCM10023350_36450</name>
</gene>
<dbReference type="InterPro" id="IPR024983">
    <property type="entry name" value="CHAT_dom"/>
</dbReference>
<proteinExistence type="predicted"/>
<evidence type="ECO:0000313" key="2">
    <source>
        <dbReference type="EMBL" id="GAA4748230.1"/>
    </source>
</evidence>
<dbReference type="SUPFAM" id="SSF48452">
    <property type="entry name" value="TPR-like"/>
    <property type="match status" value="2"/>
</dbReference>